<comment type="caution">
    <text evidence="1">The sequence shown here is derived from an EMBL/GenBank/DDBJ whole genome shotgun (WGS) entry which is preliminary data.</text>
</comment>
<proteinExistence type="predicted"/>
<name>A0A0N8CI30_9CRUS</name>
<evidence type="ECO:0000313" key="2">
    <source>
        <dbReference type="Proteomes" id="UP000076858"/>
    </source>
</evidence>
<sequence>MHDCVCLRVIGWNRATIKTTGTLKFTKFDMKEKEKGFERKQCQGTRNVALSYFDTKKTGILLFSTLVAL</sequence>
<organism evidence="1 2">
    <name type="scientific">Daphnia magna</name>
    <dbReference type="NCBI Taxonomy" id="35525"/>
    <lineage>
        <taxon>Eukaryota</taxon>
        <taxon>Metazoa</taxon>
        <taxon>Ecdysozoa</taxon>
        <taxon>Arthropoda</taxon>
        <taxon>Crustacea</taxon>
        <taxon>Branchiopoda</taxon>
        <taxon>Diplostraca</taxon>
        <taxon>Cladocera</taxon>
        <taxon>Anomopoda</taxon>
        <taxon>Daphniidae</taxon>
        <taxon>Daphnia</taxon>
    </lineage>
</organism>
<evidence type="ECO:0000313" key="1">
    <source>
        <dbReference type="EMBL" id="KZS21525.1"/>
    </source>
</evidence>
<protein>
    <submittedName>
        <fullName evidence="1">Uncharacterized protein</fullName>
    </submittedName>
</protein>
<keyword evidence="2" id="KW-1185">Reference proteome</keyword>
<dbReference type="AlphaFoldDB" id="A0A0N8CI30"/>
<dbReference type="Proteomes" id="UP000076858">
    <property type="component" value="Unassembled WGS sequence"/>
</dbReference>
<accession>A0A0N8CI30</accession>
<dbReference type="EMBL" id="LRGB01000024">
    <property type="protein sequence ID" value="KZS21525.1"/>
    <property type="molecule type" value="Genomic_DNA"/>
</dbReference>
<gene>
    <name evidence="1" type="ORF">APZ42_011491</name>
</gene>
<reference evidence="1 2" key="1">
    <citation type="submission" date="2016-03" db="EMBL/GenBank/DDBJ databases">
        <title>EvidentialGene: Evidence-directed Construction of Genes on Genomes.</title>
        <authorList>
            <person name="Gilbert D.G."/>
            <person name="Choi J.-H."/>
            <person name="Mockaitis K."/>
            <person name="Colbourne J."/>
            <person name="Pfrender M."/>
        </authorList>
    </citation>
    <scope>NUCLEOTIDE SEQUENCE [LARGE SCALE GENOMIC DNA]</scope>
    <source>
        <strain evidence="1 2">Xinb3</strain>
        <tissue evidence="1">Complete organism</tissue>
    </source>
</reference>